<dbReference type="PANTHER" id="PTHR43775:SF51">
    <property type="entry name" value="INACTIVE PHENOLPHTHIOCEROL SYNTHESIS POLYKETIDE SYNTHASE TYPE I PKS1-RELATED"/>
    <property type="match status" value="1"/>
</dbReference>
<dbReference type="Gene3D" id="3.40.50.720">
    <property type="entry name" value="NAD(P)-binding Rossmann-like Domain"/>
    <property type="match status" value="1"/>
</dbReference>
<dbReference type="PANTHER" id="PTHR43775">
    <property type="entry name" value="FATTY ACID SYNTHASE"/>
    <property type="match status" value="1"/>
</dbReference>
<evidence type="ECO:0000256" key="1">
    <source>
        <dbReference type="ARBA" id="ARBA00022679"/>
    </source>
</evidence>
<dbReference type="Pfam" id="PF08659">
    <property type="entry name" value="KR"/>
    <property type="match status" value="1"/>
</dbReference>
<feature type="active site" description="Proton donor; for dehydratase activity" evidence="2">
    <location>
        <position position="492"/>
    </location>
</feature>
<dbReference type="InterPro" id="IPR049551">
    <property type="entry name" value="PKS_DH_C"/>
</dbReference>
<dbReference type="Gene3D" id="3.10.129.110">
    <property type="entry name" value="Polyketide synthase dehydratase"/>
    <property type="match status" value="1"/>
</dbReference>
<organism evidence="4 5">
    <name type="scientific">Pelolinea submarina</name>
    <dbReference type="NCBI Taxonomy" id="913107"/>
    <lineage>
        <taxon>Bacteria</taxon>
        <taxon>Bacillati</taxon>
        <taxon>Chloroflexota</taxon>
        <taxon>Anaerolineae</taxon>
        <taxon>Anaerolineales</taxon>
        <taxon>Anaerolineaceae</taxon>
        <taxon>Pelolinea</taxon>
    </lineage>
</organism>
<dbReference type="Pfam" id="PF14765">
    <property type="entry name" value="PS-DH"/>
    <property type="match status" value="1"/>
</dbReference>
<dbReference type="AlphaFoldDB" id="A0A347ZQP9"/>
<evidence type="ECO:0000256" key="2">
    <source>
        <dbReference type="PROSITE-ProRule" id="PRU01363"/>
    </source>
</evidence>
<dbReference type="CDD" id="cd08953">
    <property type="entry name" value="KR_2_SDR_x"/>
    <property type="match status" value="1"/>
</dbReference>
<dbReference type="InterPro" id="IPR036291">
    <property type="entry name" value="NAD(P)-bd_dom_sf"/>
</dbReference>
<evidence type="ECO:0000313" key="5">
    <source>
        <dbReference type="Proteomes" id="UP000256388"/>
    </source>
</evidence>
<dbReference type="GO" id="GO:0004312">
    <property type="term" value="F:fatty acid synthase activity"/>
    <property type="evidence" value="ECO:0007669"/>
    <property type="project" value="TreeGrafter"/>
</dbReference>
<dbReference type="PROSITE" id="PS52019">
    <property type="entry name" value="PKS_MFAS_DH"/>
    <property type="match status" value="1"/>
</dbReference>
<dbReference type="Proteomes" id="UP000256388">
    <property type="component" value="Unassembled WGS sequence"/>
</dbReference>
<dbReference type="InterPro" id="IPR050091">
    <property type="entry name" value="PKS_NRPS_Biosynth_Enz"/>
</dbReference>
<reference evidence="4 5" key="1">
    <citation type="submission" date="2018-08" db="EMBL/GenBank/DDBJ databases">
        <title>Genomic Encyclopedia of Type Strains, Phase IV (KMG-IV): sequencing the most valuable type-strain genomes for metagenomic binning, comparative biology and taxonomic classification.</title>
        <authorList>
            <person name="Goeker M."/>
        </authorList>
    </citation>
    <scope>NUCLEOTIDE SEQUENCE [LARGE SCALE GENOMIC DNA]</scope>
    <source>
        <strain evidence="4 5">DSM 23923</strain>
    </source>
</reference>
<feature type="region of interest" description="N-terminal hotdog fold" evidence="2">
    <location>
        <begin position="280"/>
        <end position="414"/>
    </location>
</feature>
<comment type="caution">
    <text evidence="4">The sequence shown here is derived from an EMBL/GenBank/DDBJ whole genome shotgun (WGS) entry which is preliminary data.</text>
</comment>
<dbReference type="InterPro" id="IPR013968">
    <property type="entry name" value="PKS_KR"/>
</dbReference>
<dbReference type="InterPro" id="IPR042104">
    <property type="entry name" value="PKS_dehydratase_sf"/>
</dbReference>
<protein>
    <submittedName>
        <fullName evidence="4">Polyketide synthase-like dehydratase family protein</fullName>
    </submittedName>
</protein>
<accession>A0A347ZQP9</accession>
<keyword evidence="5" id="KW-1185">Reference proteome</keyword>
<sequence>MTEKNNALLNGESVLLITGGAKGITAQCAIRLAEAAACKFILLGRSPLQAEEPAWAWGVESQEDLQKKAAAAFLEKGEKVTPKELQRAVKQVLSSREISATLKAITELGGQARYISADVTDAKSCAPLIEAAEQELGAITGVIHGAGNLADKLIEKKTEQDYDLVVNTKVKGLATVMQVVDPAKLEFLVLFSSVAGFFGNAGQADYAVANEVLNQSARLLKKSLPNCRVLAINWGPWDSGMVSPQLKKVFEERHIPLIQTDEGVETLVAELSGTARSIPQVVVGSPIFAENEIAVVKDNPMVIQRRITLAENPFALDHCIGPNPVLPATCASAWLINACEAANPGWKFQRMEDFKVLKGITFGEGEQAYDLKLDQLASSGDNLRSFEVVVTSTNEKGRTLFHYSGQVDLVKTPLETPNHPEILALAHNEKTFRDGQPSYADGTFFHGPAFQGIQKVAIVDELKVVTRVFLPEMPRMAQGQFPADATNPYINDAIVQSMLFWSQEVYDAPCLPSRLHEWIQYRSIPFGQAIWAVLTIVSHNDHAISGDILVVDDDGNTFFQFKGLEGTVSKQLSRFIGRKAV</sequence>
<dbReference type="InterPro" id="IPR057326">
    <property type="entry name" value="KR_dom"/>
</dbReference>
<feature type="region of interest" description="C-terminal hotdog fold" evidence="2">
    <location>
        <begin position="430"/>
        <end position="575"/>
    </location>
</feature>
<feature type="active site" description="Proton acceptor; for dehydratase activity" evidence="2">
    <location>
        <position position="318"/>
    </location>
</feature>
<evidence type="ECO:0000313" key="4">
    <source>
        <dbReference type="EMBL" id="REG11816.1"/>
    </source>
</evidence>
<name>A0A347ZQP9_9CHLR</name>
<dbReference type="EMBL" id="QUMS01000001">
    <property type="protein sequence ID" value="REG11816.1"/>
    <property type="molecule type" value="Genomic_DNA"/>
</dbReference>
<gene>
    <name evidence="4" type="ORF">DFR64_1709</name>
</gene>
<feature type="domain" description="PKS/mFAS DH" evidence="3">
    <location>
        <begin position="280"/>
        <end position="575"/>
    </location>
</feature>
<dbReference type="GO" id="GO:0006633">
    <property type="term" value="P:fatty acid biosynthetic process"/>
    <property type="evidence" value="ECO:0007669"/>
    <property type="project" value="TreeGrafter"/>
</dbReference>
<dbReference type="OrthoDB" id="502951at2"/>
<dbReference type="SUPFAM" id="SSF51735">
    <property type="entry name" value="NAD(P)-binding Rossmann-fold domains"/>
    <property type="match status" value="1"/>
</dbReference>
<dbReference type="InterPro" id="IPR049900">
    <property type="entry name" value="PKS_mFAS_DH"/>
</dbReference>
<dbReference type="RefSeq" id="WP_116224931.1">
    <property type="nucleotide sequence ID" value="NZ_AP018437.1"/>
</dbReference>
<keyword evidence="1" id="KW-0808">Transferase</keyword>
<dbReference type="SMART" id="SM00822">
    <property type="entry name" value="PKS_KR"/>
    <property type="match status" value="1"/>
</dbReference>
<evidence type="ECO:0000259" key="3">
    <source>
        <dbReference type="PROSITE" id="PS52019"/>
    </source>
</evidence>
<proteinExistence type="predicted"/>